<organism evidence="2 3">
    <name type="scientific">Stylosanthes scabra</name>
    <dbReference type="NCBI Taxonomy" id="79078"/>
    <lineage>
        <taxon>Eukaryota</taxon>
        <taxon>Viridiplantae</taxon>
        <taxon>Streptophyta</taxon>
        <taxon>Embryophyta</taxon>
        <taxon>Tracheophyta</taxon>
        <taxon>Spermatophyta</taxon>
        <taxon>Magnoliopsida</taxon>
        <taxon>eudicotyledons</taxon>
        <taxon>Gunneridae</taxon>
        <taxon>Pentapetalae</taxon>
        <taxon>rosids</taxon>
        <taxon>fabids</taxon>
        <taxon>Fabales</taxon>
        <taxon>Fabaceae</taxon>
        <taxon>Papilionoideae</taxon>
        <taxon>50 kb inversion clade</taxon>
        <taxon>dalbergioids sensu lato</taxon>
        <taxon>Dalbergieae</taxon>
        <taxon>Pterocarpus clade</taxon>
        <taxon>Stylosanthes</taxon>
    </lineage>
</organism>
<dbReference type="Proteomes" id="UP001341840">
    <property type="component" value="Unassembled WGS sequence"/>
</dbReference>
<evidence type="ECO:0000313" key="2">
    <source>
        <dbReference type="EMBL" id="MED6216833.1"/>
    </source>
</evidence>
<protein>
    <submittedName>
        <fullName evidence="2">Uncharacterized protein</fullName>
    </submittedName>
</protein>
<reference evidence="2 3" key="1">
    <citation type="journal article" date="2023" name="Plants (Basel)">
        <title>Bridging the Gap: Combining Genomics and Transcriptomics Approaches to Understand Stylosanthes scabra, an Orphan Legume from the Brazilian Caatinga.</title>
        <authorList>
            <person name="Ferreira-Neto J.R.C."/>
            <person name="da Silva M.D."/>
            <person name="Binneck E."/>
            <person name="de Melo N.F."/>
            <person name="da Silva R.H."/>
            <person name="de Melo A.L.T.M."/>
            <person name="Pandolfi V."/>
            <person name="Bustamante F.O."/>
            <person name="Brasileiro-Vidal A.C."/>
            <person name="Benko-Iseppon A.M."/>
        </authorList>
    </citation>
    <scope>NUCLEOTIDE SEQUENCE [LARGE SCALE GENOMIC DNA]</scope>
    <source>
        <tissue evidence="2">Leaves</tissue>
    </source>
</reference>
<sequence>MQLKQICGIIIATLNEFIQEEEADSEVESKLAENVEALEALISPFQPTTFLPVSSSAGSDAEDVTVAKGNVEHMNLALAMTEMISPMVTTPRTSTSQGKSRRLRKHGLPESQQRRMIKICGRRFHRRNVDNGDGGRRRGEDERRWLCWYRRQKGNGEERRSFILSPPSTHSEATSALSSGASGGLQQRKQLGLTMGRNLSTLTLLALNPRVSNPTCGLRVVRSRRERKQQ</sequence>
<name>A0ABU6Z7P7_9FABA</name>
<proteinExistence type="predicted"/>
<comment type="caution">
    <text evidence="2">The sequence shown here is derived from an EMBL/GenBank/DDBJ whole genome shotgun (WGS) entry which is preliminary data.</text>
</comment>
<keyword evidence="3" id="KW-1185">Reference proteome</keyword>
<evidence type="ECO:0000313" key="3">
    <source>
        <dbReference type="Proteomes" id="UP001341840"/>
    </source>
</evidence>
<dbReference type="EMBL" id="JASCZI010271889">
    <property type="protein sequence ID" value="MED6216833.1"/>
    <property type="molecule type" value="Genomic_DNA"/>
</dbReference>
<feature type="compositionally biased region" description="Polar residues" evidence="1">
    <location>
        <begin position="89"/>
        <end position="98"/>
    </location>
</feature>
<feature type="region of interest" description="Disordered" evidence="1">
    <location>
        <begin position="159"/>
        <end position="187"/>
    </location>
</feature>
<feature type="region of interest" description="Disordered" evidence="1">
    <location>
        <begin position="89"/>
        <end position="112"/>
    </location>
</feature>
<evidence type="ECO:0000256" key="1">
    <source>
        <dbReference type="SAM" id="MobiDB-lite"/>
    </source>
</evidence>
<gene>
    <name evidence="2" type="ORF">PIB30_011735</name>
</gene>
<accession>A0ABU6Z7P7</accession>